<feature type="compositionally biased region" description="Basic and acidic residues" evidence="1">
    <location>
        <begin position="86"/>
        <end position="102"/>
    </location>
</feature>
<dbReference type="PANTHER" id="PTHR39338:SF7">
    <property type="entry name" value="BLL6692 PROTEIN"/>
    <property type="match status" value="1"/>
</dbReference>
<protein>
    <recommendedName>
        <fullName evidence="4">VWA domain containing CoxE-like protein</fullName>
    </recommendedName>
</protein>
<dbReference type="AlphaFoldDB" id="A0A327Z8X2"/>
<name>A0A327Z8X2_9ACTN</name>
<feature type="region of interest" description="Disordered" evidence="1">
    <location>
        <begin position="80"/>
        <end position="133"/>
    </location>
</feature>
<evidence type="ECO:0000313" key="3">
    <source>
        <dbReference type="Proteomes" id="UP000249341"/>
    </source>
</evidence>
<dbReference type="Proteomes" id="UP000249341">
    <property type="component" value="Unassembled WGS sequence"/>
</dbReference>
<reference evidence="2 3" key="1">
    <citation type="submission" date="2018-06" db="EMBL/GenBank/DDBJ databases">
        <title>Genomic Encyclopedia of Type Strains, Phase III (KMG-III): the genomes of soil and plant-associated and newly described type strains.</title>
        <authorList>
            <person name="Whitman W."/>
        </authorList>
    </citation>
    <scope>NUCLEOTIDE SEQUENCE [LARGE SCALE GENOMIC DNA]</scope>
    <source>
        <strain evidence="2 3">CGMCC 4.7090</strain>
    </source>
</reference>
<dbReference type="EMBL" id="QLMJ01000022">
    <property type="protein sequence ID" value="RAK27677.1"/>
    <property type="molecule type" value="Genomic_DNA"/>
</dbReference>
<keyword evidence="3" id="KW-1185">Reference proteome</keyword>
<dbReference type="PANTHER" id="PTHR39338">
    <property type="entry name" value="BLL5662 PROTEIN-RELATED"/>
    <property type="match status" value="1"/>
</dbReference>
<comment type="caution">
    <text evidence="2">The sequence shown here is derived from an EMBL/GenBank/DDBJ whole genome shotgun (WGS) entry which is preliminary data.</text>
</comment>
<gene>
    <name evidence="2" type="ORF">B0I29_12260</name>
</gene>
<organism evidence="2 3">
    <name type="scientific">Actinoplanes lutulentus</name>
    <dbReference type="NCBI Taxonomy" id="1287878"/>
    <lineage>
        <taxon>Bacteria</taxon>
        <taxon>Bacillati</taxon>
        <taxon>Actinomycetota</taxon>
        <taxon>Actinomycetes</taxon>
        <taxon>Micromonosporales</taxon>
        <taxon>Micromonosporaceae</taxon>
        <taxon>Actinoplanes</taxon>
    </lineage>
</organism>
<evidence type="ECO:0000256" key="1">
    <source>
        <dbReference type="SAM" id="MobiDB-lite"/>
    </source>
</evidence>
<sequence length="394" mass="42935">MTRADPPDFVRELVVRLRRRGLPIGLDDCLTLRSALAAGFGVGSARDFEALCVGLWAKSVGEQETIRAVLAGVEVPAWNTATATSEEDRHGSQKPETRHDDTQPQPAPPPPAVASDKPRDLPTLHRLSGMSLKPPTTGRFDSSLALAPRYPLTSREIAQTWRRLRRPIRYGAPSEVDVDATIDRYTRTGVFTGPILIPARRNTARLLLLIDRNGSMTPYGDFVEHLVREIHHAGRLESIATWYFHNLPSSRVDTAVLRELPDPFSPELDPVLGRIAPSAAGRLYADPALTEPRAFTTVLDDIVPGTAAAIISDGGAARGTLQTGRLVGTIAMIKALRKAHCTVAWINPVRSRLWPGTTAEQIARHVPMSPLTADGLHRAVDALRGAGPRIERPL</sequence>
<dbReference type="RefSeq" id="WP_111653784.1">
    <property type="nucleotide sequence ID" value="NZ_JACHWI010000008.1"/>
</dbReference>
<evidence type="ECO:0000313" key="2">
    <source>
        <dbReference type="EMBL" id="RAK27677.1"/>
    </source>
</evidence>
<dbReference type="OrthoDB" id="9764216at2"/>
<evidence type="ECO:0008006" key="4">
    <source>
        <dbReference type="Google" id="ProtNLM"/>
    </source>
</evidence>
<proteinExistence type="predicted"/>
<accession>A0A327Z8X2</accession>